<keyword evidence="4" id="KW-1185">Reference proteome</keyword>
<organism evidence="3 4">
    <name type="scientific">Asanoa iriomotensis</name>
    <dbReference type="NCBI Taxonomy" id="234613"/>
    <lineage>
        <taxon>Bacteria</taxon>
        <taxon>Bacillati</taxon>
        <taxon>Actinomycetota</taxon>
        <taxon>Actinomycetes</taxon>
        <taxon>Micromonosporales</taxon>
        <taxon>Micromonosporaceae</taxon>
        <taxon>Asanoa</taxon>
    </lineage>
</organism>
<sequence length="368" mass="38466">MDELTRTHLAAAIAQGGSGNADIAGELEIAFADLVGAQFALGTSSGTGALICALRAVGVRPGDNVAVSALAPAMTALAITAIGAHPIFCDSADPASFGMSPHAVEDVIEQRQPKAAVPVPMWGYWDEQPAALEAWRRHGVPIIVDAAQAPFLRLDTGLCQVADIVCLSLHSRKPFKAGEGGICLTNHRHLADGIVQVRNFGQATADSGRRLIPAGSFGAEFGINFKINALGAAWCLGQVQAADQLRTHLTTLADTATAMLTATGIEWAAARQSPAVAEHGRYGIVAICPQEQDATRLASALTAQGIEVDTTRYQYRPTYHAGYLSQYTTSCPNAEQLTRHAVGCRLEAFTAPTPVTSAAPHAAQVSPA</sequence>
<dbReference type="Gene3D" id="3.90.1150.10">
    <property type="entry name" value="Aspartate Aminotransferase, domain 1"/>
    <property type="match status" value="1"/>
</dbReference>
<protein>
    <recommendedName>
        <fullName evidence="5">dTDP-4-amino-4,6-dideoxygalactose transaminase</fullName>
    </recommendedName>
</protein>
<proteinExistence type="inferred from homology"/>
<dbReference type="InterPro" id="IPR015422">
    <property type="entry name" value="PyrdxlP-dep_Trfase_small"/>
</dbReference>
<dbReference type="Gene3D" id="3.40.640.10">
    <property type="entry name" value="Type I PLP-dependent aspartate aminotransferase-like (Major domain)"/>
    <property type="match status" value="1"/>
</dbReference>
<evidence type="ECO:0000256" key="1">
    <source>
        <dbReference type="ARBA" id="ARBA00001933"/>
    </source>
</evidence>
<dbReference type="EMBL" id="BONC01000094">
    <property type="protein sequence ID" value="GIF61220.1"/>
    <property type="molecule type" value="Genomic_DNA"/>
</dbReference>
<dbReference type="Pfam" id="PF01041">
    <property type="entry name" value="DegT_DnrJ_EryC1"/>
    <property type="match status" value="1"/>
</dbReference>
<gene>
    <name evidence="3" type="ORF">Air01nite_73150</name>
</gene>
<name>A0ABQ4CEM7_9ACTN</name>
<evidence type="ECO:0000313" key="4">
    <source>
        <dbReference type="Proteomes" id="UP000624325"/>
    </source>
</evidence>
<accession>A0ABQ4CEM7</accession>
<comment type="caution">
    <text evidence="3">The sequence shown here is derived from an EMBL/GenBank/DDBJ whole genome shotgun (WGS) entry which is preliminary data.</text>
</comment>
<keyword evidence="2" id="KW-0663">Pyridoxal phosphate</keyword>
<reference evidence="3 4" key="1">
    <citation type="submission" date="2021-01" db="EMBL/GenBank/DDBJ databases">
        <title>Whole genome shotgun sequence of Asanoa iriomotensis NBRC 100142.</title>
        <authorList>
            <person name="Komaki H."/>
            <person name="Tamura T."/>
        </authorList>
    </citation>
    <scope>NUCLEOTIDE SEQUENCE [LARGE SCALE GENOMIC DNA]</scope>
    <source>
        <strain evidence="3 4">NBRC 100142</strain>
    </source>
</reference>
<comment type="cofactor">
    <cofactor evidence="1">
        <name>pyridoxal 5'-phosphate</name>
        <dbReference type="ChEBI" id="CHEBI:597326"/>
    </cofactor>
</comment>
<evidence type="ECO:0000313" key="3">
    <source>
        <dbReference type="EMBL" id="GIF61220.1"/>
    </source>
</evidence>
<dbReference type="PANTHER" id="PTHR30244">
    <property type="entry name" value="TRANSAMINASE"/>
    <property type="match status" value="1"/>
</dbReference>
<dbReference type="SUPFAM" id="SSF53383">
    <property type="entry name" value="PLP-dependent transferases"/>
    <property type="match status" value="1"/>
</dbReference>
<dbReference type="RefSeq" id="WP_203708036.1">
    <property type="nucleotide sequence ID" value="NZ_BAAALU010000018.1"/>
</dbReference>
<dbReference type="PIRSF" id="PIRSF000390">
    <property type="entry name" value="PLP_StrS"/>
    <property type="match status" value="1"/>
</dbReference>
<evidence type="ECO:0008006" key="5">
    <source>
        <dbReference type="Google" id="ProtNLM"/>
    </source>
</evidence>
<dbReference type="InterPro" id="IPR015421">
    <property type="entry name" value="PyrdxlP-dep_Trfase_major"/>
</dbReference>
<dbReference type="InterPro" id="IPR015424">
    <property type="entry name" value="PyrdxlP-dep_Trfase"/>
</dbReference>
<dbReference type="InterPro" id="IPR000653">
    <property type="entry name" value="DegT/StrS_aminotransferase"/>
</dbReference>
<dbReference type="PANTHER" id="PTHR30244:SF34">
    <property type="entry name" value="DTDP-4-AMINO-4,6-DIDEOXYGALACTOSE TRANSAMINASE"/>
    <property type="match status" value="1"/>
</dbReference>
<evidence type="ECO:0000256" key="2">
    <source>
        <dbReference type="RuleBase" id="RU004508"/>
    </source>
</evidence>
<comment type="similarity">
    <text evidence="2">Belongs to the DegT/DnrJ/EryC1 family.</text>
</comment>
<dbReference type="Proteomes" id="UP000624325">
    <property type="component" value="Unassembled WGS sequence"/>
</dbReference>